<sequence length="74" mass="7922">MALASSTICMFHRGAPPEAGLQTVPYTGYGRTVNGHDGLRTVLFTAVNLVSRRLYGTGTGPYTAVYRIPDGFEA</sequence>
<keyword evidence="2" id="KW-1185">Reference proteome</keyword>
<evidence type="ECO:0000313" key="1">
    <source>
        <dbReference type="EMBL" id="KZV77856.1"/>
    </source>
</evidence>
<protein>
    <submittedName>
        <fullName evidence="1">Uncharacterized protein</fullName>
    </submittedName>
</protein>
<gene>
    <name evidence="1" type="ORF">EXIGLDRAFT_784684</name>
</gene>
<organism evidence="1 2">
    <name type="scientific">Exidia glandulosa HHB12029</name>
    <dbReference type="NCBI Taxonomy" id="1314781"/>
    <lineage>
        <taxon>Eukaryota</taxon>
        <taxon>Fungi</taxon>
        <taxon>Dikarya</taxon>
        <taxon>Basidiomycota</taxon>
        <taxon>Agaricomycotina</taxon>
        <taxon>Agaricomycetes</taxon>
        <taxon>Auriculariales</taxon>
        <taxon>Exidiaceae</taxon>
        <taxon>Exidia</taxon>
    </lineage>
</organism>
<evidence type="ECO:0000313" key="2">
    <source>
        <dbReference type="Proteomes" id="UP000077266"/>
    </source>
</evidence>
<proteinExistence type="predicted"/>
<dbReference type="AlphaFoldDB" id="A0A166MBN4"/>
<dbReference type="InParanoid" id="A0A166MBN4"/>
<name>A0A166MBN4_EXIGL</name>
<dbReference type="EMBL" id="KV427455">
    <property type="protein sequence ID" value="KZV77856.1"/>
    <property type="molecule type" value="Genomic_DNA"/>
</dbReference>
<dbReference type="Proteomes" id="UP000077266">
    <property type="component" value="Unassembled WGS sequence"/>
</dbReference>
<reference evidence="1 2" key="1">
    <citation type="journal article" date="2016" name="Mol. Biol. Evol.">
        <title>Comparative Genomics of Early-Diverging Mushroom-Forming Fungi Provides Insights into the Origins of Lignocellulose Decay Capabilities.</title>
        <authorList>
            <person name="Nagy L.G."/>
            <person name="Riley R."/>
            <person name="Tritt A."/>
            <person name="Adam C."/>
            <person name="Daum C."/>
            <person name="Floudas D."/>
            <person name="Sun H."/>
            <person name="Yadav J.S."/>
            <person name="Pangilinan J."/>
            <person name="Larsson K.H."/>
            <person name="Matsuura K."/>
            <person name="Barry K."/>
            <person name="Labutti K."/>
            <person name="Kuo R."/>
            <person name="Ohm R.A."/>
            <person name="Bhattacharya S.S."/>
            <person name="Shirouzu T."/>
            <person name="Yoshinaga Y."/>
            <person name="Martin F.M."/>
            <person name="Grigoriev I.V."/>
            <person name="Hibbett D.S."/>
        </authorList>
    </citation>
    <scope>NUCLEOTIDE SEQUENCE [LARGE SCALE GENOMIC DNA]</scope>
    <source>
        <strain evidence="1 2">HHB12029</strain>
    </source>
</reference>
<accession>A0A166MBN4</accession>